<feature type="transmembrane region" description="Helical" evidence="1">
    <location>
        <begin position="161"/>
        <end position="181"/>
    </location>
</feature>
<feature type="transmembrane region" description="Helical" evidence="1">
    <location>
        <begin position="132"/>
        <end position="149"/>
    </location>
</feature>
<dbReference type="EMBL" id="CP120631">
    <property type="protein sequence ID" value="WEW61485.1"/>
    <property type="molecule type" value="Genomic_DNA"/>
</dbReference>
<dbReference type="Proteomes" id="UP001219355">
    <property type="component" value="Chromosome 5"/>
</dbReference>
<accession>A0AAF0DMC1</accession>
<sequence>MSTDVSVHADAHARQRLPLLDKTGISAVIAAALWTTAVVLSLAWIQHNRHIPSIRALNFPLLITAVVVLHVYWFVNVVSYPFMGSLSCNVEFWLLSVNLPVGVTFYQFHNFRFLDVCLGRERWDRNDARRPRGSGCAYGLVLWLIYVAFAKPKADELDTFWGSTLWFVPSVMVLEAAALYYPMKDIISSARVIHHVPRRPATPVARPSHPDPPPSSFRDDFEAMLGGDMNSLLTFVITKDYSGENILFLHHVKTWKANWARLSQNHISRESLHRHMFSLAVEIYATYVSLHTANFPINIPDRIYSAFENMFSEATQLTRSTEANSTIVPFDSASEITLVEGGQPSIPLQTLSHGSRGAATIGRRPLADVPRPPLVRPQPSDMMVERYVEVLLGDLKKMSNEPAVLPEDVTIPEGFDENVFDEAERSVKTLVLRDTWPKFLRHQGAQDVAQAV</sequence>
<keyword evidence="1" id="KW-0812">Transmembrane</keyword>
<name>A0AAF0DMC1_9EURO</name>
<protein>
    <recommendedName>
        <fullName evidence="4">RGS domain-containing protein</fullName>
    </recommendedName>
</protein>
<dbReference type="InterPro" id="IPR036305">
    <property type="entry name" value="RGS_sf"/>
</dbReference>
<keyword evidence="3" id="KW-1185">Reference proteome</keyword>
<evidence type="ECO:0000256" key="1">
    <source>
        <dbReference type="SAM" id="Phobius"/>
    </source>
</evidence>
<keyword evidence="1" id="KW-1133">Transmembrane helix</keyword>
<organism evidence="2 3">
    <name type="scientific">Emydomyces testavorans</name>
    <dbReference type="NCBI Taxonomy" id="2070801"/>
    <lineage>
        <taxon>Eukaryota</taxon>
        <taxon>Fungi</taxon>
        <taxon>Dikarya</taxon>
        <taxon>Ascomycota</taxon>
        <taxon>Pezizomycotina</taxon>
        <taxon>Eurotiomycetes</taxon>
        <taxon>Eurotiomycetidae</taxon>
        <taxon>Onygenales</taxon>
        <taxon>Nannizziopsiaceae</taxon>
        <taxon>Emydomyces</taxon>
    </lineage>
</organism>
<feature type="transmembrane region" description="Helical" evidence="1">
    <location>
        <begin position="92"/>
        <end position="111"/>
    </location>
</feature>
<feature type="transmembrane region" description="Helical" evidence="1">
    <location>
        <begin position="57"/>
        <end position="80"/>
    </location>
</feature>
<keyword evidence="1" id="KW-0472">Membrane</keyword>
<dbReference type="AlphaFoldDB" id="A0AAF0DMC1"/>
<dbReference type="SUPFAM" id="SSF48097">
    <property type="entry name" value="Regulator of G-protein signaling, RGS"/>
    <property type="match status" value="1"/>
</dbReference>
<dbReference type="Gene3D" id="1.10.167.10">
    <property type="entry name" value="Regulator of G-protein Signalling 4, domain 2"/>
    <property type="match status" value="1"/>
</dbReference>
<evidence type="ECO:0000313" key="2">
    <source>
        <dbReference type="EMBL" id="WEW61485.1"/>
    </source>
</evidence>
<evidence type="ECO:0008006" key="4">
    <source>
        <dbReference type="Google" id="ProtNLM"/>
    </source>
</evidence>
<feature type="transmembrane region" description="Helical" evidence="1">
    <location>
        <begin position="24"/>
        <end position="45"/>
    </location>
</feature>
<gene>
    <name evidence="2" type="ORF">PRK78_006975</name>
</gene>
<proteinExistence type="predicted"/>
<dbReference type="InterPro" id="IPR044926">
    <property type="entry name" value="RGS_subdomain_2"/>
</dbReference>
<evidence type="ECO:0000313" key="3">
    <source>
        <dbReference type="Proteomes" id="UP001219355"/>
    </source>
</evidence>
<reference evidence="2" key="1">
    <citation type="submission" date="2023-03" db="EMBL/GenBank/DDBJ databases">
        <title>Emydomyces testavorans Genome Sequence.</title>
        <authorList>
            <person name="Hoyer L."/>
        </authorList>
    </citation>
    <scope>NUCLEOTIDE SEQUENCE</scope>
    <source>
        <strain evidence="2">16-2883</strain>
    </source>
</reference>